<accession>A0A9E7NMD2</accession>
<proteinExistence type="predicted"/>
<evidence type="ECO:0000313" key="1">
    <source>
        <dbReference type="EMBL" id="UTQ78226.1"/>
    </source>
</evidence>
<dbReference type="EMBL" id="ON624112">
    <property type="protein sequence ID" value="UTQ78226.1"/>
    <property type="molecule type" value="Genomic_DNA"/>
</dbReference>
<keyword evidence="2" id="KW-1185">Reference proteome</keyword>
<dbReference type="Proteomes" id="UP001060037">
    <property type="component" value="Segment"/>
</dbReference>
<organism evidence="1 2">
    <name type="scientific">Aeromonas phage Aer_P220</name>
    <dbReference type="NCBI Taxonomy" id="2951227"/>
    <lineage>
        <taxon>Viruses</taxon>
        <taxon>Duplodnaviria</taxon>
        <taxon>Heunggongvirae</taxon>
        <taxon>Uroviricota</taxon>
        <taxon>Caudoviricetes</taxon>
        <taxon>Autographivirales</taxon>
        <taxon>Autographivirales incertae sedis</taxon>
        <taxon>Yinyavirus</taxon>
        <taxon>Yinyavirus AerP220</taxon>
    </lineage>
</organism>
<evidence type="ECO:0000313" key="2">
    <source>
        <dbReference type="Proteomes" id="UP001060037"/>
    </source>
</evidence>
<name>A0A9E7NMD2_9CAUD</name>
<reference evidence="1" key="1">
    <citation type="submission" date="2022-05" db="EMBL/GenBank/DDBJ databases">
        <authorList>
            <person name="Tikunov A."/>
            <person name="Kozlova Y."/>
            <person name="Morozova V."/>
            <person name="Jdeed G."/>
            <person name="Bardasheva A."/>
            <person name="Tikunova N."/>
        </authorList>
    </citation>
    <scope>NUCLEOTIDE SEQUENCE</scope>
</reference>
<protein>
    <submittedName>
        <fullName evidence="1">Uncharacterized protein</fullName>
    </submittedName>
</protein>
<sequence length="69" mass="7646">MSITQIIRDAVIGNKELGPALVEIMGNLNVSRSKATELLFGWADRATEERLGVVLRETDKRHLQARAGE</sequence>